<dbReference type="Proteomes" id="UP001177670">
    <property type="component" value="Unassembled WGS sequence"/>
</dbReference>
<name>A0AA40G5X2_9HYME</name>
<sequence length="163" mass="19591">MHPSVQNHTEQPRNPNYENDFIYVTKYLRWILTSIGIWPAMLKGIGRFLPKIAIVLSNLVFVFFEVQCMLHVTLEEKDPLLRLRIVGLACYSLVCLLKYWALTMRKSRIKYCIEEMNTDWKQVSYAKCFRDTKWKSDILLYQNTWATHLLKKRRRDLKILQYN</sequence>
<keyword evidence="1" id="KW-1133">Transmembrane helix</keyword>
<evidence type="ECO:0000313" key="3">
    <source>
        <dbReference type="Proteomes" id="UP001177670"/>
    </source>
</evidence>
<evidence type="ECO:0000256" key="1">
    <source>
        <dbReference type="SAM" id="Phobius"/>
    </source>
</evidence>
<keyword evidence="3" id="KW-1185">Reference proteome</keyword>
<dbReference type="AlphaFoldDB" id="A0AA40G5X2"/>
<dbReference type="EMBL" id="JAHYIQ010000006">
    <property type="protein sequence ID" value="KAK1131484.1"/>
    <property type="molecule type" value="Genomic_DNA"/>
</dbReference>
<proteinExistence type="predicted"/>
<keyword evidence="1" id="KW-0812">Transmembrane</keyword>
<reference evidence="2" key="1">
    <citation type="submission" date="2021-10" db="EMBL/GenBank/DDBJ databases">
        <title>Melipona bicolor Genome sequencing and assembly.</title>
        <authorList>
            <person name="Araujo N.S."/>
            <person name="Arias M.C."/>
        </authorList>
    </citation>
    <scope>NUCLEOTIDE SEQUENCE</scope>
    <source>
        <strain evidence="2">USP_2M_L1-L4_2017</strain>
        <tissue evidence="2">Whole body</tissue>
    </source>
</reference>
<organism evidence="2 3">
    <name type="scientific">Melipona bicolor</name>
    <dbReference type="NCBI Taxonomy" id="60889"/>
    <lineage>
        <taxon>Eukaryota</taxon>
        <taxon>Metazoa</taxon>
        <taxon>Ecdysozoa</taxon>
        <taxon>Arthropoda</taxon>
        <taxon>Hexapoda</taxon>
        <taxon>Insecta</taxon>
        <taxon>Pterygota</taxon>
        <taxon>Neoptera</taxon>
        <taxon>Endopterygota</taxon>
        <taxon>Hymenoptera</taxon>
        <taxon>Apocrita</taxon>
        <taxon>Aculeata</taxon>
        <taxon>Apoidea</taxon>
        <taxon>Anthophila</taxon>
        <taxon>Apidae</taxon>
        <taxon>Melipona</taxon>
    </lineage>
</organism>
<accession>A0AA40G5X2</accession>
<feature type="transmembrane region" description="Helical" evidence="1">
    <location>
        <begin position="52"/>
        <end position="74"/>
    </location>
</feature>
<gene>
    <name evidence="2" type="ORF">K0M31_017768</name>
</gene>
<protein>
    <recommendedName>
        <fullName evidence="4">Odorant receptor</fullName>
    </recommendedName>
</protein>
<comment type="caution">
    <text evidence="2">The sequence shown here is derived from an EMBL/GenBank/DDBJ whole genome shotgun (WGS) entry which is preliminary data.</text>
</comment>
<feature type="transmembrane region" description="Helical" evidence="1">
    <location>
        <begin position="80"/>
        <end position="101"/>
    </location>
</feature>
<keyword evidence="1" id="KW-0472">Membrane</keyword>
<evidence type="ECO:0008006" key="4">
    <source>
        <dbReference type="Google" id="ProtNLM"/>
    </source>
</evidence>
<evidence type="ECO:0000313" key="2">
    <source>
        <dbReference type="EMBL" id="KAK1131484.1"/>
    </source>
</evidence>